<gene>
    <name evidence="5" type="primary">Cnig_chr_IV.g15588</name>
    <name evidence="5" type="ORF">B9Z55_015588</name>
</gene>
<accession>A0A2G5UAY3</accession>
<evidence type="ECO:0000313" key="5">
    <source>
        <dbReference type="EMBL" id="PIC36677.1"/>
    </source>
</evidence>
<keyword evidence="6" id="KW-1185">Reference proteome</keyword>
<comment type="caution">
    <text evidence="5">The sequence shown here is derived from an EMBL/GenBank/DDBJ whole genome shotgun (WGS) entry which is preliminary data.</text>
</comment>
<dbReference type="GO" id="GO:0016020">
    <property type="term" value="C:membrane"/>
    <property type="evidence" value="ECO:0007669"/>
    <property type="project" value="UniProtKB-SubCell"/>
</dbReference>
<evidence type="ECO:0000256" key="1">
    <source>
        <dbReference type="ARBA" id="ARBA00004141"/>
    </source>
</evidence>
<dbReference type="Proteomes" id="UP000230233">
    <property type="component" value="Chromosome IV"/>
</dbReference>
<proteinExistence type="inferred from homology"/>
<dbReference type="Gene3D" id="1.50.40.10">
    <property type="entry name" value="Mitochondrial carrier domain"/>
    <property type="match status" value="1"/>
</dbReference>
<evidence type="ECO:0000256" key="2">
    <source>
        <dbReference type="ARBA" id="ARBA00006375"/>
    </source>
</evidence>
<organism evidence="5 6">
    <name type="scientific">Caenorhabditis nigoni</name>
    <dbReference type="NCBI Taxonomy" id="1611254"/>
    <lineage>
        <taxon>Eukaryota</taxon>
        <taxon>Metazoa</taxon>
        <taxon>Ecdysozoa</taxon>
        <taxon>Nematoda</taxon>
        <taxon>Chromadorea</taxon>
        <taxon>Rhabditida</taxon>
        <taxon>Rhabditina</taxon>
        <taxon>Rhabditomorpha</taxon>
        <taxon>Rhabditoidea</taxon>
        <taxon>Rhabditidae</taxon>
        <taxon>Peloderinae</taxon>
        <taxon>Caenorhabditis</taxon>
    </lineage>
</organism>
<evidence type="ECO:0000256" key="3">
    <source>
        <dbReference type="ARBA" id="ARBA00022692"/>
    </source>
</evidence>
<comment type="similarity">
    <text evidence="2">Belongs to the mitochondrial carrier (TC 2.A.29) family.</text>
</comment>
<name>A0A2G5UAY3_9PELO</name>
<dbReference type="AlphaFoldDB" id="A0A2G5UAY3"/>
<sequence>METIPRTFQRQSLVFLESLLVPQADFVETRLQGANAAVYSSIVKCVKKIIQNEGPRALFQSEILIFQAPSSPNETSTEPPAANPIKTTVKAIIAREAMRKFSEIVDKHKRTR</sequence>
<dbReference type="SUPFAM" id="SSF103506">
    <property type="entry name" value="Mitochondrial carrier"/>
    <property type="match status" value="1"/>
</dbReference>
<protein>
    <submittedName>
        <fullName evidence="5">Uncharacterized protein</fullName>
    </submittedName>
</protein>
<keyword evidence="3" id="KW-0812">Transmembrane</keyword>
<dbReference type="InterPro" id="IPR023395">
    <property type="entry name" value="MCP_dom_sf"/>
</dbReference>
<evidence type="ECO:0000256" key="4">
    <source>
        <dbReference type="ARBA" id="ARBA00023136"/>
    </source>
</evidence>
<dbReference type="EMBL" id="PDUG01000004">
    <property type="protein sequence ID" value="PIC36677.1"/>
    <property type="molecule type" value="Genomic_DNA"/>
</dbReference>
<dbReference type="Pfam" id="PF00153">
    <property type="entry name" value="Mito_carr"/>
    <property type="match status" value="1"/>
</dbReference>
<evidence type="ECO:0000313" key="6">
    <source>
        <dbReference type="Proteomes" id="UP000230233"/>
    </source>
</evidence>
<comment type="subcellular location">
    <subcellularLocation>
        <location evidence="1">Membrane</location>
        <topology evidence="1">Multi-pass membrane protein</topology>
    </subcellularLocation>
</comment>
<dbReference type="InterPro" id="IPR018108">
    <property type="entry name" value="MCP_transmembrane"/>
</dbReference>
<reference evidence="6" key="1">
    <citation type="submission" date="2017-10" db="EMBL/GenBank/DDBJ databases">
        <title>Rapid genome shrinkage in a self-fertile nematode reveals novel sperm competition proteins.</title>
        <authorList>
            <person name="Yin D."/>
            <person name="Schwarz E.M."/>
            <person name="Thomas C.G."/>
            <person name="Felde R.L."/>
            <person name="Korf I.F."/>
            <person name="Cutter A.D."/>
            <person name="Schartner C.M."/>
            <person name="Ralston E.J."/>
            <person name="Meyer B.J."/>
            <person name="Haag E.S."/>
        </authorList>
    </citation>
    <scope>NUCLEOTIDE SEQUENCE [LARGE SCALE GENOMIC DNA]</scope>
    <source>
        <strain evidence="6">JU1422</strain>
    </source>
</reference>
<keyword evidence="4" id="KW-0472">Membrane</keyword>